<evidence type="ECO:0000259" key="11">
    <source>
        <dbReference type="Pfam" id="PF01926"/>
    </source>
</evidence>
<comment type="caution">
    <text evidence="12">The sequence shown here is derived from an EMBL/GenBank/DDBJ whole genome shotgun (WGS) entry which is preliminary data.</text>
</comment>
<dbReference type="Proteomes" id="UP001209878">
    <property type="component" value="Unassembled WGS sequence"/>
</dbReference>
<protein>
    <recommendedName>
        <fullName evidence="9">Mitochondrial GTPase 1</fullName>
    </recommendedName>
</protein>
<dbReference type="InterPro" id="IPR006073">
    <property type="entry name" value="GTP-bd"/>
</dbReference>
<dbReference type="InterPro" id="IPR016478">
    <property type="entry name" value="GTPase_MTG1"/>
</dbReference>
<evidence type="ECO:0000256" key="10">
    <source>
        <dbReference type="PIRSR" id="PIRSR006230-1"/>
    </source>
</evidence>
<dbReference type="GO" id="GO:0003924">
    <property type="term" value="F:GTPase activity"/>
    <property type="evidence" value="ECO:0007669"/>
    <property type="project" value="TreeGrafter"/>
</dbReference>
<dbReference type="FunFam" id="3.40.50.300:FF:000876">
    <property type="entry name" value="Mitochondrial GTPase 1"/>
    <property type="match status" value="1"/>
</dbReference>
<dbReference type="PANTHER" id="PTHR45782">
    <property type="entry name" value="MITOCHONDRIAL RIBOSOME-ASSOCIATED GTPASE 1"/>
    <property type="match status" value="1"/>
</dbReference>
<evidence type="ECO:0000256" key="4">
    <source>
        <dbReference type="ARBA" id="ARBA00022946"/>
    </source>
</evidence>
<evidence type="ECO:0000256" key="3">
    <source>
        <dbReference type="ARBA" id="ARBA00022792"/>
    </source>
</evidence>
<dbReference type="GO" id="GO:0005743">
    <property type="term" value="C:mitochondrial inner membrane"/>
    <property type="evidence" value="ECO:0007669"/>
    <property type="project" value="UniProtKB-SubCell"/>
</dbReference>
<dbReference type="PANTHER" id="PTHR45782:SF4">
    <property type="entry name" value="MITOCHONDRIAL RIBOSOME-ASSOCIATED GTPASE 1"/>
    <property type="match status" value="1"/>
</dbReference>
<organism evidence="12 13">
    <name type="scientific">Ridgeia piscesae</name>
    <name type="common">Tubeworm</name>
    <dbReference type="NCBI Taxonomy" id="27915"/>
    <lineage>
        <taxon>Eukaryota</taxon>
        <taxon>Metazoa</taxon>
        <taxon>Spiralia</taxon>
        <taxon>Lophotrochozoa</taxon>
        <taxon>Annelida</taxon>
        <taxon>Polychaeta</taxon>
        <taxon>Sedentaria</taxon>
        <taxon>Canalipalpata</taxon>
        <taxon>Sabellida</taxon>
        <taxon>Siboglinidae</taxon>
        <taxon>Ridgeia</taxon>
    </lineage>
</organism>
<keyword evidence="7" id="KW-0472">Membrane</keyword>
<dbReference type="InterPro" id="IPR027417">
    <property type="entry name" value="P-loop_NTPase"/>
</dbReference>
<feature type="domain" description="G" evidence="11">
    <location>
        <begin position="146"/>
        <end position="222"/>
    </location>
</feature>
<dbReference type="Pfam" id="PF01926">
    <property type="entry name" value="MMR_HSR1"/>
    <property type="match status" value="1"/>
</dbReference>
<feature type="binding site" evidence="10">
    <location>
        <position position="204"/>
    </location>
    <ligand>
        <name>GTP</name>
        <dbReference type="ChEBI" id="CHEBI:37565"/>
    </ligand>
</feature>
<feature type="binding site" evidence="10">
    <location>
        <begin position="152"/>
        <end position="157"/>
    </location>
    <ligand>
        <name>GTP</name>
        <dbReference type="ChEBI" id="CHEBI:37565"/>
    </ligand>
</feature>
<keyword evidence="5 9" id="KW-0496">Mitochondrion</keyword>
<comment type="function">
    <text evidence="8 9">Plays a role in the regulation of the mitochondrial ribosome assembly and of translational activity. Displays mitochondrial GTPase activity.</text>
</comment>
<evidence type="ECO:0000313" key="13">
    <source>
        <dbReference type="Proteomes" id="UP001209878"/>
    </source>
</evidence>
<keyword evidence="6 9" id="KW-0342">GTP-binding</keyword>
<dbReference type="InterPro" id="IPR023179">
    <property type="entry name" value="GTP-bd_ortho_bundle_sf"/>
</dbReference>
<dbReference type="PIRSF" id="PIRSF006230">
    <property type="entry name" value="MG442"/>
    <property type="match status" value="1"/>
</dbReference>
<sequence>MSDKLPFVTKTFRKSFPFLAKDVAHYFPSHMARGMQKMQNRLKYVDGIIEVHDARISFSGRNQRFHDALGLRPHLLVLNKVDLADMSEKKTIVRKLEEDGIQKVLFTNCKVNINNTVRTKIIPAMIEMVNNVPRYHRSDAEDYNLLVIGIPNVGKSSLTNALRRTHIQKGKATKVGARAGITTSVLEKIVVCHQPKVYVYDTPGIMPPKINNVEVGLKLALCSTLQDHMVGEDTIADYMLYWLNKHEHFSYVEHFGLSEPTDDVYSLLAHVAQTHNAIQRLKSSSVGGYVYRPHFIRAAQIVIHEFREGHLGKFNLDTEILSRNEGHQHNDR</sequence>
<feature type="binding site" evidence="10">
    <location>
        <begin position="79"/>
        <end position="82"/>
    </location>
    <ligand>
        <name>GTP</name>
        <dbReference type="ChEBI" id="CHEBI:37565"/>
    </ligand>
</feature>
<proteinExistence type="inferred from homology"/>
<dbReference type="AlphaFoldDB" id="A0AAD9PF26"/>
<reference evidence="12" key="1">
    <citation type="journal article" date="2023" name="Mol. Biol. Evol.">
        <title>Third-Generation Sequencing Reveals the Adaptive Role of the Epigenome in Three Deep-Sea Polychaetes.</title>
        <authorList>
            <person name="Perez M."/>
            <person name="Aroh O."/>
            <person name="Sun Y."/>
            <person name="Lan Y."/>
            <person name="Juniper S.K."/>
            <person name="Young C.R."/>
            <person name="Angers B."/>
            <person name="Qian P.Y."/>
        </authorList>
    </citation>
    <scope>NUCLEOTIDE SEQUENCE</scope>
    <source>
        <strain evidence="12">R07B-5</strain>
    </source>
</reference>
<evidence type="ECO:0000256" key="2">
    <source>
        <dbReference type="ARBA" id="ARBA00022741"/>
    </source>
</evidence>
<dbReference type="CDD" id="cd01856">
    <property type="entry name" value="YlqF"/>
    <property type="match status" value="1"/>
</dbReference>
<keyword evidence="13" id="KW-1185">Reference proteome</keyword>
<accession>A0AAD9PF26</accession>
<evidence type="ECO:0000256" key="5">
    <source>
        <dbReference type="ARBA" id="ARBA00023128"/>
    </source>
</evidence>
<evidence type="ECO:0000313" key="12">
    <source>
        <dbReference type="EMBL" id="KAK2193348.1"/>
    </source>
</evidence>
<evidence type="ECO:0000256" key="1">
    <source>
        <dbReference type="ARBA" id="ARBA00004443"/>
    </source>
</evidence>
<dbReference type="SUPFAM" id="SSF52540">
    <property type="entry name" value="P-loop containing nucleoside triphosphate hydrolases"/>
    <property type="match status" value="1"/>
</dbReference>
<keyword evidence="3" id="KW-0999">Mitochondrion inner membrane</keyword>
<comment type="similarity">
    <text evidence="9">Belongs to the TRAFAC class YlqF/YawG GTPase family. MTG1 subfamily.</text>
</comment>
<dbReference type="Gene3D" id="1.10.1580.10">
    <property type="match status" value="1"/>
</dbReference>
<dbReference type="GO" id="GO:0005525">
    <property type="term" value="F:GTP binding"/>
    <property type="evidence" value="ECO:0007669"/>
    <property type="project" value="UniProtKB-KW"/>
</dbReference>
<gene>
    <name evidence="12" type="ORF">NP493_15g05015</name>
</gene>
<evidence type="ECO:0000256" key="6">
    <source>
        <dbReference type="ARBA" id="ARBA00023134"/>
    </source>
</evidence>
<dbReference type="GO" id="GO:0032543">
    <property type="term" value="P:mitochondrial translation"/>
    <property type="evidence" value="ECO:0007669"/>
    <property type="project" value="TreeGrafter"/>
</dbReference>
<dbReference type="FunFam" id="1.10.1580.10:FF:000004">
    <property type="entry name" value="Mitochondrial GTPase 1"/>
    <property type="match status" value="1"/>
</dbReference>
<evidence type="ECO:0000256" key="9">
    <source>
        <dbReference type="PIRNR" id="PIRNR006230"/>
    </source>
</evidence>
<evidence type="ECO:0000256" key="7">
    <source>
        <dbReference type="ARBA" id="ARBA00023136"/>
    </source>
</evidence>
<evidence type="ECO:0000256" key="8">
    <source>
        <dbReference type="ARBA" id="ARBA00045284"/>
    </source>
</evidence>
<comment type="subcellular location">
    <subcellularLocation>
        <location evidence="1">Mitochondrion inner membrane</location>
        <topology evidence="1">Peripheral membrane protein</topology>
        <orientation evidence="1">Matrix side</orientation>
    </subcellularLocation>
</comment>
<dbReference type="Gene3D" id="3.40.50.300">
    <property type="entry name" value="P-loop containing nucleotide triphosphate hydrolases"/>
    <property type="match status" value="1"/>
</dbReference>
<dbReference type="EMBL" id="JAODUO010000014">
    <property type="protein sequence ID" value="KAK2193348.1"/>
    <property type="molecule type" value="Genomic_DNA"/>
</dbReference>
<name>A0AAD9PF26_RIDPI</name>
<keyword evidence="4" id="KW-0809">Transit peptide</keyword>
<keyword evidence="2 9" id="KW-0547">Nucleotide-binding</keyword>